<name>A0A1L9NVL4_9RHOB</name>
<dbReference type="PANTHER" id="PTHR33204">
    <property type="entry name" value="TRANSCRIPTIONAL REGULATOR, MARR FAMILY"/>
    <property type="match status" value="1"/>
</dbReference>
<protein>
    <submittedName>
        <fullName evidence="5">HxlR-like helix-turn-helix</fullName>
    </submittedName>
</protein>
<evidence type="ECO:0000313" key="6">
    <source>
        <dbReference type="Proteomes" id="UP000184514"/>
    </source>
</evidence>
<organism evidence="5 6">
    <name type="scientific">Planktotalea frisia</name>
    <dbReference type="NCBI Taxonomy" id="696762"/>
    <lineage>
        <taxon>Bacteria</taxon>
        <taxon>Pseudomonadati</taxon>
        <taxon>Pseudomonadota</taxon>
        <taxon>Alphaproteobacteria</taxon>
        <taxon>Rhodobacterales</taxon>
        <taxon>Paracoccaceae</taxon>
        <taxon>Planktotalea</taxon>
    </lineage>
</organism>
<dbReference type="Gene3D" id="1.10.10.10">
    <property type="entry name" value="Winged helix-like DNA-binding domain superfamily/Winged helix DNA-binding domain"/>
    <property type="match status" value="1"/>
</dbReference>
<feature type="domain" description="HTH hxlR-type" evidence="4">
    <location>
        <begin position="17"/>
        <end position="117"/>
    </location>
</feature>
<proteinExistence type="predicted"/>
<dbReference type="InterPro" id="IPR036390">
    <property type="entry name" value="WH_DNA-bd_sf"/>
</dbReference>
<dbReference type="Pfam" id="PF01638">
    <property type="entry name" value="HxlR"/>
    <property type="match status" value="1"/>
</dbReference>
<keyword evidence="6" id="KW-1185">Reference proteome</keyword>
<dbReference type="AlphaFoldDB" id="A0A1L9NVL4"/>
<evidence type="ECO:0000259" key="4">
    <source>
        <dbReference type="PROSITE" id="PS51118"/>
    </source>
</evidence>
<dbReference type="GO" id="GO:0003677">
    <property type="term" value="F:DNA binding"/>
    <property type="evidence" value="ECO:0007669"/>
    <property type="project" value="UniProtKB-KW"/>
</dbReference>
<evidence type="ECO:0000256" key="1">
    <source>
        <dbReference type="ARBA" id="ARBA00023015"/>
    </source>
</evidence>
<reference evidence="5 6" key="1">
    <citation type="submission" date="2016-10" db="EMBL/GenBank/DDBJ databases">
        <title>Genome sequence of Planktotalea frisia SH6-1.</title>
        <authorList>
            <person name="Poehlein A."/>
            <person name="Bakenhus I."/>
            <person name="Voget S."/>
            <person name="Brinkhoff T."/>
            <person name="Simon M."/>
        </authorList>
    </citation>
    <scope>NUCLEOTIDE SEQUENCE [LARGE SCALE GENOMIC DNA]</scope>
    <source>
        <strain evidence="5 6">SH6-1</strain>
    </source>
</reference>
<sequence>MNQTIRLNITSKAQNYCPISTCAEVIADHWSVIVLRDIAICNQRTFRSILANNNERISTGVLAGRLKRLTDIGLLSFKDDPAHAQRKIYCLSSAAIDLVPILLDMSAWALTHASGSKEPIALPSGMERPQSQYSKELTDRLRTLHLDPSDMPV</sequence>
<keyword evidence="3" id="KW-0804">Transcription</keyword>
<dbReference type="InterPro" id="IPR036388">
    <property type="entry name" value="WH-like_DNA-bd_sf"/>
</dbReference>
<dbReference type="RefSeq" id="WP_072631014.1">
    <property type="nucleotide sequence ID" value="NZ_MLCB01000146.1"/>
</dbReference>
<dbReference type="SUPFAM" id="SSF46785">
    <property type="entry name" value="Winged helix' DNA-binding domain"/>
    <property type="match status" value="1"/>
</dbReference>
<dbReference type="InterPro" id="IPR002577">
    <property type="entry name" value="HTH_HxlR"/>
</dbReference>
<dbReference type="OrthoDB" id="9782219at2"/>
<dbReference type="STRING" id="696762.PFRI_24700"/>
<keyword evidence="1" id="KW-0805">Transcription regulation</keyword>
<dbReference type="Proteomes" id="UP000184514">
    <property type="component" value="Unassembled WGS sequence"/>
</dbReference>
<dbReference type="EMBL" id="MLCB01000146">
    <property type="protein sequence ID" value="OJI93345.1"/>
    <property type="molecule type" value="Genomic_DNA"/>
</dbReference>
<dbReference type="PANTHER" id="PTHR33204:SF18">
    <property type="entry name" value="TRANSCRIPTIONAL REGULATORY PROTEIN"/>
    <property type="match status" value="1"/>
</dbReference>
<evidence type="ECO:0000313" key="5">
    <source>
        <dbReference type="EMBL" id="OJI93345.1"/>
    </source>
</evidence>
<evidence type="ECO:0000256" key="2">
    <source>
        <dbReference type="ARBA" id="ARBA00023125"/>
    </source>
</evidence>
<dbReference type="PROSITE" id="PS51118">
    <property type="entry name" value="HTH_HXLR"/>
    <property type="match status" value="1"/>
</dbReference>
<evidence type="ECO:0000256" key="3">
    <source>
        <dbReference type="ARBA" id="ARBA00023163"/>
    </source>
</evidence>
<gene>
    <name evidence="5" type="ORF">PFRI_24700</name>
</gene>
<comment type="caution">
    <text evidence="5">The sequence shown here is derived from an EMBL/GenBank/DDBJ whole genome shotgun (WGS) entry which is preliminary data.</text>
</comment>
<keyword evidence="2" id="KW-0238">DNA-binding</keyword>
<accession>A0A1L9NVL4</accession>